<dbReference type="PANTHER" id="PTHR47359:SF3">
    <property type="entry name" value="NLP_P60 DOMAIN-CONTAINING PROTEIN-RELATED"/>
    <property type="match status" value="1"/>
</dbReference>
<accession>A0A852ZYZ0</accession>
<protein>
    <submittedName>
        <fullName evidence="8">Cell wall-associated NlpC family hydrolase</fullName>
    </submittedName>
</protein>
<dbReference type="InterPro" id="IPR038765">
    <property type="entry name" value="Papain-like_cys_pep_sf"/>
</dbReference>
<comment type="caution">
    <text evidence="8">The sequence shown here is derived from an EMBL/GenBank/DDBJ whole genome shotgun (WGS) entry which is preliminary data.</text>
</comment>
<keyword evidence="9" id="KW-1185">Reference proteome</keyword>
<dbReference type="RefSeq" id="WP_179815521.1">
    <property type="nucleotide sequence ID" value="NZ_JACBZD010000001.1"/>
</dbReference>
<dbReference type="AlphaFoldDB" id="A0A852ZYZ0"/>
<feature type="signal peptide" evidence="6">
    <location>
        <begin position="1"/>
        <end position="36"/>
    </location>
</feature>
<evidence type="ECO:0000313" key="9">
    <source>
        <dbReference type="Proteomes" id="UP000567795"/>
    </source>
</evidence>
<keyword evidence="2" id="KW-0645">Protease</keyword>
<evidence type="ECO:0000259" key="7">
    <source>
        <dbReference type="PROSITE" id="PS51935"/>
    </source>
</evidence>
<dbReference type="Proteomes" id="UP000567795">
    <property type="component" value="Unassembled WGS sequence"/>
</dbReference>
<dbReference type="EMBL" id="JACBZD010000001">
    <property type="protein sequence ID" value="NYI07037.1"/>
    <property type="molecule type" value="Genomic_DNA"/>
</dbReference>
<evidence type="ECO:0000256" key="2">
    <source>
        <dbReference type="ARBA" id="ARBA00022670"/>
    </source>
</evidence>
<comment type="similarity">
    <text evidence="1">Belongs to the peptidase C40 family.</text>
</comment>
<dbReference type="SUPFAM" id="SSF54001">
    <property type="entry name" value="Cysteine proteinases"/>
    <property type="match status" value="1"/>
</dbReference>
<feature type="chain" id="PRO_5032954761" evidence="6">
    <location>
        <begin position="37"/>
        <end position="348"/>
    </location>
</feature>
<organism evidence="8 9">
    <name type="scientific">Allostreptomyces psammosilenae</name>
    <dbReference type="NCBI Taxonomy" id="1892865"/>
    <lineage>
        <taxon>Bacteria</taxon>
        <taxon>Bacillati</taxon>
        <taxon>Actinomycetota</taxon>
        <taxon>Actinomycetes</taxon>
        <taxon>Kitasatosporales</taxon>
        <taxon>Streptomycetaceae</taxon>
        <taxon>Allostreptomyces</taxon>
    </lineage>
</organism>
<sequence length="348" mass="36856">MASHHRPKSSNRARIGALAVAAATVVALSASGGAQADPGPTAEEVRERIEELRHEAAVVTEEFNGATEQQDRLQREVNELQDDVARGQAELTRMQSTLGAVASAQYRSGGVDPSLRLMLSGDPEEYLAKAAALDQLSAEQAESLEEVSAHKRALDQRRAEAAAKLQELETVRTTAVEKKEEIQEKLREQQELLERLTAEERAALAEEERRAAEEAAGRASRDDVRGALDAAAASGHAAAAVAAAQSALGLPYVWGAEGPSSFDCSGLTSWAWARAGVTIPRTSQGQLGAGTPVSLSEALPGDLVIFYGDASHVGMYVGGGVMIHAPYTGAVVRYESVDTMPVHSVIRV</sequence>
<feature type="coiled-coil region" evidence="5">
    <location>
        <begin position="151"/>
        <end position="222"/>
    </location>
</feature>
<feature type="domain" description="NlpC/P60" evidence="7">
    <location>
        <begin position="234"/>
        <end position="348"/>
    </location>
</feature>
<dbReference type="PANTHER" id="PTHR47359">
    <property type="entry name" value="PEPTIDOGLYCAN DL-ENDOPEPTIDASE CWLO"/>
    <property type="match status" value="1"/>
</dbReference>
<keyword evidence="6" id="KW-0732">Signal</keyword>
<dbReference type="Pfam" id="PF00877">
    <property type="entry name" value="NLPC_P60"/>
    <property type="match status" value="1"/>
</dbReference>
<name>A0A852ZYZ0_9ACTN</name>
<feature type="coiled-coil region" evidence="5">
    <location>
        <begin position="42"/>
        <end position="97"/>
    </location>
</feature>
<proteinExistence type="inferred from homology"/>
<evidence type="ECO:0000256" key="4">
    <source>
        <dbReference type="ARBA" id="ARBA00022807"/>
    </source>
</evidence>
<evidence type="ECO:0000256" key="6">
    <source>
        <dbReference type="SAM" id="SignalP"/>
    </source>
</evidence>
<evidence type="ECO:0000256" key="3">
    <source>
        <dbReference type="ARBA" id="ARBA00022801"/>
    </source>
</evidence>
<evidence type="ECO:0000313" key="8">
    <source>
        <dbReference type="EMBL" id="NYI07037.1"/>
    </source>
</evidence>
<keyword evidence="4" id="KW-0788">Thiol protease</keyword>
<keyword evidence="5" id="KW-0175">Coiled coil</keyword>
<dbReference type="GO" id="GO:0006508">
    <property type="term" value="P:proteolysis"/>
    <property type="evidence" value="ECO:0007669"/>
    <property type="project" value="UniProtKB-KW"/>
</dbReference>
<dbReference type="GO" id="GO:0008234">
    <property type="term" value="F:cysteine-type peptidase activity"/>
    <property type="evidence" value="ECO:0007669"/>
    <property type="project" value="UniProtKB-KW"/>
</dbReference>
<dbReference type="Gene3D" id="3.90.1720.10">
    <property type="entry name" value="endopeptidase domain like (from Nostoc punctiforme)"/>
    <property type="match status" value="1"/>
</dbReference>
<dbReference type="InterPro" id="IPR000064">
    <property type="entry name" value="NLP_P60_dom"/>
</dbReference>
<evidence type="ECO:0000256" key="5">
    <source>
        <dbReference type="SAM" id="Coils"/>
    </source>
</evidence>
<keyword evidence="3 8" id="KW-0378">Hydrolase</keyword>
<dbReference type="InterPro" id="IPR051794">
    <property type="entry name" value="PG_Endopeptidase_C40"/>
</dbReference>
<evidence type="ECO:0000256" key="1">
    <source>
        <dbReference type="ARBA" id="ARBA00007074"/>
    </source>
</evidence>
<reference evidence="8 9" key="1">
    <citation type="submission" date="2020-07" db="EMBL/GenBank/DDBJ databases">
        <title>Sequencing the genomes of 1000 actinobacteria strains.</title>
        <authorList>
            <person name="Klenk H.-P."/>
        </authorList>
    </citation>
    <scope>NUCLEOTIDE SEQUENCE [LARGE SCALE GENOMIC DNA]</scope>
    <source>
        <strain evidence="8 9">DSM 42178</strain>
    </source>
</reference>
<dbReference type="PROSITE" id="PS51935">
    <property type="entry name" value="NLPC_P60"/>
    <property type="match status" value="1"/>
</dbReference>
<gene>
    <name evidence="8" type="ORF">FHU37_003980</name>
</gene>